<keyword evidence="2" id="KW-1133">Transmembrane helix</keyword>
<dbReference type="EMBL" id="JAVDYE010000001">
    <property type="protein sequence ID" value="MDR7381060.1"/>
    <property type="molecule type" value="Genomic_DNA"/>
</dbReference>
<dbReference type="Proteomes" id="UP001183585">
    <property type="component" value="Unassembled WGS sequence"/>
</dbReference>
<keyword evidence="2" id="KW-0472">Membrane</keyword>
<name>A0ABU2CIA5_9MICO</name>
<gene>
    <name evidence="3" type="ORF">J2S48_000575</name>
</gene>
<feature type="compositionally biased region" description="Polar residues" evidence="1">
    <location>
        <begin position="301"/>
        <end position="310"/>
    </location>
</feature>
<organism evidence="3 4">
    <name type="scientific">Promicromonospora iranensis</name>
    <dbReference type="NCBI Taxonomy" id="1105144"/>
    <lineage>
        <taxon>Bacteria</taxon>
        <taxon>Bacillati</taxon>
        <taxon>Actinomycetota</taxon>
        <taxon>Actinomycetes</taxon>
        <taxon>Micrococcales</taxon>
        <taxon>Promicromonosporaceae</taxon>
        <taxon>Promicromonospora</taxon>
    </lineage>
</organism>
<sequence length="779" mass="85326">MNLPLTREPAPARRRWWERPGRPVLRVVALGVAAAVTGATLVPVLDAPEAQAHSHTEFCSELVNQSEEYIYEEFPEDGAEPVEAEGESYTFDTELDAILDSYVEPTREYLDRVPDEWAAEPMDSTKRLEWSYKTHRAGHPDTQLSWEDWKDTYGDVNRDQNRGLAYERAALSSLFPMDTADWLCRDLSLQDGRTTSAVNNRTRQFVNVSPGSTISTAQLKSYKDLTSVGYKAHHVFSSTPSAATAQQVRASGASYSVQRATGVQTNPPPPRGDSFNPDCRSRARCPWRPSGGTVHNAARASGTSASNAASLRTTSNQLMSSAPRQFRPPFPLGGIDWTSLELRYVSDDPGAQEFDYAFSAAEVPEGADPSWGGEAVLDLSSDALFTWLALERDQFWVNLNPDQPDTIIDEQFATTEAGRVLLESDFELKSTLYDTMDPGTGSGRAFFESLEPGPNGELCWGSWRMWVEPLPATAREDGDQLYILDAPLRVQMEPFDVSAPGAGPTCEEVVSEKIADRNLQRLIESMVPLIEEAVNTAPEYADLRRVYTARIAAEWLRQRDAVRPGAFHDIIDSGDVSQWPVREGWEPQSVYDAFLEARETVQFRYEYEHGDMEYYLDVTGGIEFPDAPRDPMPAAQFEREHPTLPTTVRSAKFEAVADRDVDPGADVGTAWLGGGTLSDIEPDPEPTPSPSPTGDGPGGDRPGDDGPGTGPPGDDPGDSPGDDGPDPSEPTPDAAGRPDDGELAATGFSGGWPIWTALALLVTGAGLIVLRARLRARRR</sequence>
<feature type="region of interest" description="Disordered" evidence="1">
    <location>
        <begin position="290"/>
        <end position="310"/>
    </location>
</feature>
<accession>A0ABU2CIA5</accession>
<keyword evidence="4" id="KW-1185">Reference proteome</keyword>
<evidence type="ECO:0000256" key="1">
    <source>
        <dbReference type="SAM" id="MobiDB-lite"/>
    </source>
</evidence>
<feature type="region of interest" description="Disordered" evidence="1">
    <location>
        <begin position="657"/>
        <end position="747"/>
    </location>
</feature>
<reference evidence="3 4" key="1">
    <citation type="submission" date="2023-07" db="EMBL/GenBank/DDBJ databases">
        <title>Sequencing the genomes of 1000 actinobacteria strains.</title>
        <authorList>
            <person name="Klenk H.-P."/>
        </authorList>
    </citation>
    <scope>NUCLEOTIDE SEQUENCE [LARGE SCALE GENOMIC DNA]</scope>
    <source>
        <strain evidence="3 4">DSM 45554</strain>
    </source>
</reference>
<comment type="caution">
    <text evidence="3">The sequence shown here is derived from an EMBL/GenBank/DDBJ whole genome shotgun (WGS) entry which is preliminary data.</text>
</comment>
<feature type="compositionally biased region" description="Acidic residues" evidence="1">
    <location>
        <begin position="715"/>
        <end position="726"/>
    </location>
</feature>
<keyword evidence="2" id="KW-0812">Transmembrane</keyword>
<dbReference type="RefSeq" id="WP_274997647.1">
    <property type="nucleotide sequence ID" value="NZ_JAJQQP010000017.1"/>
</dbReference>
<feature type="compositionally biased region" description="Gly residues" evidence="1">
    <location>
        <begin position="695"/>
        <end position="708"/>
    </location>
</feature>
<evidence type="ECO:0000256" key="2">
    <source>
        <dbReference type="SAM" id="Phobius"/>
    </source>
</evidence>
<evidence type="ECO:0000313" key="4">
    <source>
        <dbReference type="Proteomes" id="UP001183585"/>
    </source>
</evidence>
<protein>
    <submittedName>
        <fullName evidence="3">Uncharacterized protein</fullName>
    </submittedName>
</protein>
<feature type="transmembrane region" description="Helical" evidence="2">
    <location>
        <begin position="752"/>
        <end position="770"/>
    </location>
</feature>
<evidence type="ECO:0000313" key="3">
    <source>
        <dbReference type="EMBL" id="MDR7381060.1"/>
    </source>
</evidence>
<feature type="region of interest" description="Disordered" evidence="1">
    <location>
        <begin position="259"/>
        <end position="278"/>
    </location>
</feature>
<proteinExistence type="predicted"/>